<keyword evidence="4 7" id="KW-0812">Transmembrane</keyword>
<evidence type="ECO:0000256" key="1">
    <source>
        <dbReference type="ARBA" id="ARBA00004651"/>
    </source>
</evidence>
<feature type="transmembrane region" description="Helical" evidence="7">
    <location>
        <begin position="20"/>
        <end position="45"/>
    </location>
</feature>
<dbReference type="PANTHER" id="PTHR34856">
    <property type="entry name" value="PROTEIN NRFD"/>
    <property type="match status" value="1"/>
</dbReference>
<comment type="subcellular location">
    <subcellularLocation>
        <location evidence="1">Cell membrane</location>
        <topology evidence="1">Multi-pass membrane protein</topology>
    </subcellularLocation>
</comment>
<dbReference type="InterPro" id="IPR052049">
    <property type="entry name" value="Electron_transfer_protein"/>
</dbReference>
<feature type="transmembrane region" description="Helical" evidence="7">
    <location>
        <begin position="95"/>
        <end position="118"/>
    </location>
</feature>
<sequence length="372" mass="38765">MTTTPDIIETVNVARHVAWLPWAVSYFFLIGVSVAGAFLSLPAFLAGRPGCERMGRMAVLTMLSCALVAPVALLADLHQPGRFWHFYAHLTPWSWMSWGALLLPVYVGLAVVYGWLVMRPGLQRGGTLARLLALGTGDLSGLVRPVAAVTALAAAGIVVYTGMEVMVVRARPLWHTPTLPVMFLFTALTGAAGMALVLNRVVAGFEAAAERRLFRALALFSALVLLNGAVWLGLGLTGGGAEADAVASLSGSGPWLAVAGWAGATALLLLVLGLVAPAGFGWAAGLIALHSAWMFRWTVFIGGQTVPKTGAGFYDYHLPLGSEGLAGIVGVFGLWVAVVAILTLVAPWHAQGTAAIRSGDAGRRAAPPAAAE</sequence>
<evidence type="ECO:0000256" key="6">
    <source>
        <dbReference type="ARBA" id="ARBA00023136"/>
    </source>
</evidence>
<dbReference type="EMBL" id="OCNJ01000001">
    <property type="protein sequence ID" value="SOD90971.1"/>
    <property type="molecule type" value="Genomic_DNA"/>
</dbReference>
<dbReference type="InterPro" id="IPR005614">
    <property type="entry name" value="NrfD-like"/>
</dbReference>
<dbReference type="GO" id="GO:0005886">
    <property type="term" value="C:plasma membrane"/>
    <property type="evidence" value="ECO:0007669"/>
    <property type="project" value="UniProtKB-SubCell"/>
</dbReference>
<evidence type="ECO:0000256" key="5">
    <source>
        <dbReference type="ARBA" id="ARBA00022989"/>
    </source>
</evidence>
<dbReference type="AlphaFoldDB" id="A0A286G601"/>
<evidence type="ECO:0000313" key="8">
    <source>
        <dbReference type="EMBL" id="SOD90971.1"/>
    </source>
</evidence>
<organism evidence="8 9">
    <name type="scientific">Caenispirillum bisanense</name>
    <dbReference type="NCBI Taxonomy" id="414052"/>
    <lineage>
        <taxon>Bacteria</taxon>
        <taxon>Pseudomonadati</taxon>
        <taxon>Pseudomonadota</taxon>
        <taxon>Alphaproteobacteria</taxon>
        <taxon>Rhodospirillales</taxon>
        <taxon>Novispirillaceae</taxon>
        <taxon>Caenispirillum</taxon>
    </lineage>
</organism>
<evidence type="ECO:0000256" key="3">
    <source>
        <dbReference type="ARBA" id="ARBA00022475"/>
    </source>
</evidence>
<evidence type="ECO:0000313" key="9">
    <source>
        <dbReference type="Proteomes" id="UP000219621"/>
    </source>
</evidence>
<dbReference type="RefSeq" id="WP_097277602.1">
    <property type="nucleotide sequence ID" value="NZ_OCNJ01000001.1"/>
</dbReference>
<reference evidence="8 9" key="1">
    <citation type="submission" date="2017-09" db="EMBL/GenBank/DDBJ databases">
        <authorList>
            <person name="Ehlers B."/>
            <person name="Leendertz F.H."/>
        </authorList>
    </citation>
    <scope>NUCLEOTIDE SEQUENCE [LARGE SCALE GENOMIC DNA]</scope>
    <source>
        <strain evidence="8 9">USBA 140</strain>
    </source>
</reference>
<keyword evidence="9" id="KW-1185">Reference proteome</keyword>
<gene>
    <name evidence="8" type="ORF">SAMN05421508_101744</name>
</gene>
<feature type="transmembrane region" description="Helical" evidence="7">
    <location>
        <begin position="57"/>
        <end position="75"/>
    </location>
</feature>
<protein>
    <submittedName>
        <fullName evidence="8">Tetrathionate reductase subunit C</fullName>
    </submittedName>
</protein>
<proteinExistence type="inferred from homology"/>
<feature type="transmembrane region" description="Helical" evidence="7">
    <location>
        <begin position="139"/>
        <end position="161"/>
    </location>
</feature>
<dbReference type="PANTHER" id="PTHR34856:SF2">
    <property type="entry name" value="PROTEIN NRFD"/>
    <property type="match status" value="1"/>
</dbReference>
<feature type="transmembrane region" description="Helical" evidence="7">
    <location>
        <begin position="324"/>
        <end position="348"/>
    </location>
</feature>
<keyword evidence="3" id="KW-1003">Cell membrane</keyword>
<feature type="transmembrane region" description="Helical" evidence="7">
    <location>
        <begin position="181"/>
        <end position="201"/>
    </location>
</feature>
<dbReference type="OrthoDB" id="9770779at2"/>
<feature type="transmembrane region" description="Helical" evidence="7">
    <location>
        <begin position="282"/>
        <end position="304"/>
    </location>
</feature>
<evidence type="ECO:0000256" key="4">
    <source>
        <dbReference type="ARBA" id="ARBA00022692"/>
    </source>
</evidence>
<feature type="transmembrane region" description="Helical" evidence="7">
    <location>
        <begin position="254"/>
        <end position="275"/>
    </location>
</feature>
<dbReference type="Proteomes" id="UP000219621">
    <property type="component" value="Unassembled WGS sequence"/>
</dbReference>
<keyword evidence="6 7" id="KW-0472">Membrane</keyword>
<name>A0A286G601_9PROT</name>
<accession>A0A286G601</accession>
<evidence type="ECO:0000256" key="7">
    <source>
        <dbReference type="SAM" id="Phobius"/>
    </source>
</evidence>
<feature type="transmembrane region" description="Helical" evidence="7">
    <location>
        <begin position="213"/>
        <end position="234"/>
    </location>
</feature>
<dbReference type="Pfam" id="PF03916">
    <property type="entry name" value="NrfD"/>
    <property type="match status" value="1"/>
</dbReference>
<evidence type="ECO:0000256" key="2">
    <source>
        <dbReference type="ARBA" id="ARBA00008929"/>
    </source>
</evidence>
<dbReference type="Gene3D" id="1.20.1630.10">
    <property type="entry name" value="Formate dehydrogenase/DMSO reductase domain"/>
    <property type="match status" value="1"/>
</dbReference>
<keyword evidence="5 7" id="KW-1133">Transmembrane helix</keyword>
<comment type="similarity">
    <text evidence="2">Belongs to the NrfD family.</text>
</comment>